<dbReference type="GO" id="GO:0005886">
    <property type="term" value="C:plasma membrane"/>
    <property type="evidence" value="ECO:0007669"/>
    <property type="project" value="TreeGrafter"/>
</dbReference>
<dbReference type="Pfam" id="PF00005">
    <property type="entry name" value="ABC_tran"/>
    <property type="match status" value="1"/>
</dbReference>
<evidence type="ECO:0000259" key="5">
    <source>
        <dbReference type="PROSITE" id="PS50893"/>
    </source>
</evidence>
<evidence type="ECO:0000256" key="3">
    <source>
        <dbReference type="ARBA" id="ARBA00022741"/>
    </source>
</evidence>
<evidence type="ECO:0000313" key="6">
    <source>
        <dbReference type="EMBL" id="MBS4223239.1"/>
    </source>
</evidence>
<evidence type="ECO:0000256" key="2">
    <source>
        <dbReference type="ARBA" id="ARBA00022448"/>
    </source>
</evidence>
<keyword evidence="3" id="KW-0547">Nucleotide-binding</keyword>
<dbReference type="InterPro" id="IPR003593">
    <property type="entry name" value="AAA+_ATPase"/>
</dbReference>
<evidence type="ECO:0000256" key="4">
    <source>
        <dbReference type="ARBA" id="ARBA00022840"/>
    </source>
</evidence>
<dbReference type="EMBL" id="JAGYPN010000002">
    <property type="protein sequence ID" value="MBS4223239.1"/>
    <property type="molecule type" value="Genomic_DNA"/>
</dbReference>
<dbReference type="PANTHER" id="PTHR24220">
    <property type="entry name" value="IMPORT ATP-BINDING PROTEIN"/>
    <property type="match status" value="1"/>
</dbReference>
<dbReference type="InterPro" id="IPR017911">
    <property type="entry name" value="MacB-like_ATP-bd"/>
</dbReference>
<dbReference type="SMART" id="SM00382">
    <property type="entry name" value="AAA"/>
    <property type="match status" value="1"/>
</dbReference>
<dbReference type="Gene3D" id="3.40.50.300">
    <property type="entry name" value="P-loop containing nucleotide triphosphate hydrolases"/>
    <property type="match status" value="1"/>
</dbReference>
<feature type="domain" description="ABC transporter" evidence="5">
    <location>
        <begin position="5"/>
        <end position="229"/>
    </location>
</feature>
<dbReference type="GO" id="GO:0022857">
    <property type="term" value="F:transmembrane transporter activity"/>
    <property type="evidence" value="ECO:0007669"/>
    <property type="project" value="TreeGrafter"/>
</dbReference>
<comment type="caution">
    <text evidence="6">The sequence shown here is derived from an EMBL/GenBank/DDBJ whole genome shotgun (WGS) entry which is preliminary data.</text>
</comment>
<dbReference type="PROSITE" id="PS50893">
    <property type="entry name" value="ABC_TRANSPORTER_2"/>
    <property type="match status" value="1"/>
</dbReference>
<evidence type="ECO:0000313" key="7">
    <source>
        <dbReference type="Proteomes" id="UP000676456"/>
    </source>
</evidence>
<dbReference type="SUPFAM" id="SSF52540">
    <property type="entry name" value="P-loop containing nucleoside triphosphate hydrolases"/>
    <property type="match status" value="1"/>
</dbReference>
<organism evidence="6 7">
    <name type="scientific">Lederbergia citrea</name>
    <dbReference type="NCBI Taxonomy" id="2833581"/>
    <lineage>
        <taxon>Bacteria</taxon>
        <taxon>Bacillati</taxon>
        <taxon>Bacillota</taxon>
        <taxon>Bacilli</taxon>
        <taxon>Bacillales</taxon>
        <taxon>Bacillaceae</taxon>
        <taxon>Lederbergia</taxon>
    </lineage>
</organism>
<dbReference type="PROSITE" id="PS00211">
    <property type="entry name" value="ABC_TRANSPORTER_1"/>
    <property type="match status" value="1"/>
</dbReference>
<evidence type="ECO:0000256" key="1">
    <source>
        <dbReference type="ARBA" id="ARBA00005417"/>
    </source>
</evidence>
<dbReference type="InterPro" id="IPR017871">
    <property type="entry name" value="ABC_transporter-like_CS"/>
</dbReference>
<accession>A0A942UUP6</accession>
<dbReference type="InterPro" id="IPR015854">
    <property type="entry name" value="ABC_transpr_LolD-like"/>
</dbReference>
<dbReference type="InterPro" id="IPR003439">
    <property type="entry name" value="ABC_transporter-like_ATP-bd"/>
</dbReference>
<dbReference type="InterPro" id="IPR027417">
    <property type="entry name" value="P-loop_NTPase"/>
</dbReference>
<dbReference type="GO" id="GO:0016887">
    <property type="term" value="F:ATP hydrolysis activity"/>
    <property type="evidence" value="ECO:0007669"/>
    <property type="project" value="InterPro"/>
</dbReference>
<gene>
    <name evidence="6" type="ORF">KHA91_10835</name>
</gene>
<keyword evidence="4 6" id="KW-0067">ATP-binding</keyword>
<keyword evidence="2" id="KW-0813">Transport</keyword>
<name>A0A942UUP6_9BACI</name>
<reference evidence="6 7" key="1">
    <citation type="submission" date="2021-05" db="EMBL/GenBank/DDBJ databases">
        <title>Novel Bacillus species.</title>
        <authorList>
            <person name="Liu G."/>
        </authorList>
    </citation>
    <scope>NUCLEOTIDE SEQUENCE [LARGE SCALE GENOMIC DNA]</scope>
    <source>
        <strain evidence="6 7">FJAT-49682</strain>
    </source>
</reference>
<dbReference type="RefSeq" id="WP_213098270.1">
    <property type="nucleotide sequence ID" value="NZ_JAGYPH010000002.1"/>
</dbReference>
<dbReference type="CDD" id="cd03255">
    <property type="entry name" value="ABC_MJ0796_LolCDE_FtsE"/>
    <property type="match status" value="1"/>
</dbReference>
<sequence length="231" mass="26029">MKPVVKVENVDKAFGSGDKKVEILNQINFSIEPYQLVALRGRSGSGKTTLLNMIGALDHPTAGEIYIEGTPISKYNEKQRSELRRTKMGFVFQSYGLVPLMTVEENIEFGLRIAGVPRGEWAAKIKESVDIVGLSKRSKHRPYELSGGEQQRVAVARAIASKPTLLLADEPTAELDSKMAFHIIQAFQELVKNRTTTIIMTTHDPNILEIIEHVYTLEDRKIDYRKKEIYV</sequence>
<dbReference type="AlphaFoldDB" id="A0A942UUP6"/>
<proteinExistence type="inferred from homology"/>
<dbReference type="GO" id="GO:0098796">
    <property type="term" value="C:membrane protein complex"/>
    <property type="evidence" value="ECO:0007669"/>
    <property type="project" value="UniProtKB-ARBA"/>
</dbReference>
<keyword evidence="7" id="KW-1185">Reference proteome</keyword>
<dbReference type="GO" id="GO:0005524">
    <property type="term" value="F:ATP binding"/>
    <property type="evidence" value="ECO:0007669"/>
    <property type="project" value="UniProtKB-KW"/>
</dbReference>
<dbReference type="FunFam" id="3.40.50.300:FF:000032">
    <property type="entry name" value="Export ABC transporter ATP-binding protein"/>
    <property type="match status" value="1"/>
</dbReference>
<dbReference type="Proteomes" id="UP000676456">
    <property type="component" value="Unassembled WGS sequence"/>
</dbReference>
<protein>
    <submittedName>
        <fullName evidence="6">ABC transporter ATP-binding protein</fullName>
    </submittedName>
</protein>
<comment type="similarity">
    <text evidence="1">Belongs to the ABC transporter superfamily.</text>
</comment>